<dbReference type="HOGENOM" id="CLU_893340_0_0_4"/>
<keyword evidence="7" id="KW-1185">Reference proteome</keyword>
<dbReference type="SUPFAM" id="SSF46689">
    <property type="entry name" value="Homeodomain-like"/>
    <property type="match status" value="1"/>
</dbReference>
<dbReference type="Pfam" id="PF16925">
    <property type="entry name" value="TetR_C_13"/>
    <property type="match status" value="1"/>
</dbReference>
<feature type="domain" description="HTH tetR-type" evidence="5">
    <location>
        <begin position="118"/>
        <end position="178"/>
    </location>
</feature>
<feature type="DNA-binding region" description="H-T-H motif" evidence="4">
    <location>
        <begin position="141"/>
        <end position="160"/>
    </location>
</feature>
<dbReference type="EMBL" id="CP000085">
    <property type="protein sequence ID" value="ABC34513.1"/>
    <property type="molecule type" value="Genomic_DNA"/>
</dbReference>
<dbReference type="Gene3D" id="1.10.357.10">
    <property type="entry name" value="Tetracycline Repressor, domain 2"/>
    <property type="match status" value="1"/>
</dbReference>
<evidence type="ECO:0000256" key="3">
    <source>
        <dbReference type="ARBA" id="ARBA00023163"/>
    </source>
</evidence>
<dbReference type="Pfam" id="PF00440">
    <property type="entry name" value="TetR_N"/>
    <property type="match status" value="1"/>
</dbReference>
<gene>
    <name evidence="6" type="ordered locus">BTH_II1702</name>
</gene>
<keyword evidence="3" id="KW-0804">Transcription</keyword>
<evidence type="ECO:0000256" key="2">
    <source>
        <dbReference type="ARBA" id="ARBA00023125"/>
    </source>
</evidence>
<organism evidence="6 7">
    <name type="scientific">Burkholderia thailandensis (strain ATCC 700388 / DSM 13276 / CCUG 48851 / CIP 106301 / E264)</name>
    <dbReference type="NCBI Taxonomy" id="271848"/>
    <lineage>
        <taxon>Bacteria</taxon>
        <taxon>Pseudomonadati</taxon>
        <taxon>Pseudomonadota</taxon>
        <taxon>Betaproteobacteria</taxon>
        <taxon>Burkholderiales</taxon>
        <taxon>Burkholderiaceae</taxon>
        <taxon>Burkholderia</taxon>
        <taxon>pseudomallei group</taxon>
    </lineage>
</organism>
<dbReference type="InterPro" id="IPR011075">
    <property type="entry name" value="TetR_C"/>
</dbReference>
<dbReference type="PRINTS" id="PR00455">
    <property type="entry name" value="HTHTETR"/>
</dbReference>
<dbReference type="GO" id="GO:0003677">
    <property type="term" value="F:DNA binding"/>
    <property type="evidence" value="ECO:0007669"/>
    <property type="project" value="UniProtKB-UniRule"/>
</dbReference>
<dbReference type="SUPFAM" id="SSF48498">
    <property type="entry name" value="Tetracyclin repressor-like, C-terminal domain"/>
    <property type="match status" value="1"/>
</dbReference>
<dbReference type="InterPro" id="IPR009057">
    <property type="entry name" value="Homeodomain-like_sf"/>
</dbReference>
<proteinExistence type="predicted"/>
<dbReference type="InterPro" id="IPR001647">
    <property type="entry name" value="HTH_TetR"/>
</dbReference>
<dbReference type="PROSITE" id="PS50977">
    <property type="entry name" value="HTH_TETR_2"/>
    <property type="match status" value="1"/>
</dbReference>
<evidence type="ECO:0000313" key="7">
    <source>
        <dbReference type="Proteomes" id="UP000001930"/>
    </source>
</evidence>
<dbReference type="AlphaFoldDB" id="Q2T4K3"/>
<sequence>MMHIQHHEWNDRLLMQSRRLAVQATPRANGASGRFPPDKTIAETILFCTLRNRLAANGHGQEKTRSPNAVRAGIDISSHRFRLQTHPTPFPGPILPSLDDRSNSTLSSTTMNAATTTADVRQHILDTAKPIMLCKGFTGVGLNEILAAAGVPKGSFYHYFGSKEAFGESILESYFDDYLAHLDELLVRGPGTAIDRLMRYWTQWQQMQMGDDPEGKCLVVKLGAEVCDLSEAMRAALERGTSQIVARLAACIAAAFDDGSLKAELDPQQTAEMLYELWIGATLIEKIRRNGEPLAVAMASTRRALGLPGAR</sequence>
<keyword evidence="1" id="KW-0805">Transcription regulation</keyword>
<accession>Q2T4K3</accession>
<dbReference type="Proteomes" id="UP000001930">
    <property type="component" value="Chromosome II"/>
</dbReference>
<evidence type="ECO:0000313" key="6">
    <source>
        <dbReference type="EMBL" id="ABC34513.1"/>
    </source>
</evidence>
<reference evidence="6 7" key="1">
    <citation type="journal article" date="2005" name="BMC Genomics">
        <title>Bacterial genome adaptation to niches: divergence of the potential virulence genes in three Burkholderia species of different survival strategies.</title>
        <authorList>
            <person name="Kim H.S."/>
            <person name="Schell M.A."/>
            <person name="Yu Y."/>
            <person name="Ulrich R.L."/>
            <person name="Sarria S.H."/>
            <person name="Nierman W.C."/>
            <person name="DeShazer D."/>
        </authorList>
    </citation>
    <scope>NUCLEOTIDE SEQUENCE [LARGE SCALE GENOMIC DNA]</scope>
    <source>
        <strain evidence="7">ATCC 700388 / DSM 13276 / CCUG 48851 / CIP 106301 / E264</strain>
    </source>
</reference>
<evidence type="ECO:0000259" key="5">
    <source>
        <dbReference type="PROSITE" id="PS50977"/>
    </source>
</evidence>
<dbReference type="PANTHER" id="PTHR47506">
    <property type="entry name" value="TRANSCRIPTIONAL REGULATORY PROTEIN"/>
    <property type="match status" value="1"/>
</dbReference>
<keyword evidence="2 4" id="KW-0238">DNA-binding</keyword>
<evidence type="ECO:0000256" key="4">
    <source>
        <dbReference type="PROSITE-ProRule" id="PRU00335"/>
    </source>
</evidence>
<name>Q2T4K3_BURTA</name>
<dbReference type="PANTHER" id="PTHR47506:SF6">
    <property type="entry name" value="HTH-TYPE TRANSCRIPTIONAL REPRESSOR NEMR"/>
    <property type="match status" value="1"/>
</dbReference>
<evidence type="ECO:0000256" key="1">
    <source>
        <dbReference type="ARBA" id="ARBA00023015"/>
    </source>
</evidence>
<protein>
    <submittedName>
        <fullName evidence="6">Transcriptional regulator, TetR family</fullName>
    </submittedName>
</protein>
<dbReference type="InterPro" id="IPR036271">
    <property type="entry name" value="Tet_transcr_reg_TetR-rel_C_sf"/>
</dbReference>
<dbReference type="KEGG" id="bte:BTH_II1702"/>